<dbReference type="InterPro" id="IPR000101">
    <property type="entry name" value="GGT_peptidase"/>
</dbReference>
<evidence type="ECO:0000256" key="5">
    <source>
        <dbReference type="ARBA" id="ARBA00022801"/>
    </source>
</evidence>
<gene>
    <name evidence="13" type="primary">ggt</name>
    <name evidence="13" type="ORF">DK869_04110</name>
</gene>
<evidence type="ECO:0000256" key="3">
    <source>
        <dbReference type="ARBA" id="ARBA00009381"/>
    </source>
</evidence>
<feature type="active site" description="Nucleophile" evidence="9">
    <location>
        <position position="417"/>
    </location>
</feature>
<evidence type="ECO:0000313" key="14">
    <source>
        <dbReference type="Proteomes" id="UP000247565"/>
    </source>
</evidence>
<dbReference type="Proteomes" id="UP000247565">
    <property type="component" value="Unassembled WGS sequence"/>
</dbReference>
<organism evidence="13 14">
    <name type="scientific">Commensalibacter melissae</name>
    <dbReference type="NCBI Taxonomy" id="2070537"/>
    <lineage>
        <taxon>Bacteria</taxon>
        <taxon>Pseudomonadati</taxon>
        <taxon>Pseudomonadota</taxon>
        <taxon>Alphaproteobacteria</taxon>
        <taxon>Acetobacterales</taxon>
        <taxon>Acetobacteraceae</taxon>
    </lineage>
</organism>
<evidence type="ECO:0000256" key="11">
    <source>
        <dbReference type="RuleBase" id="RU368036"/>
    </source>
</evidence>
<dbReference type="InterPro" id="IPR043138">
    <property type="entry name" value="GGT_lsub"/>
</dbReference>
<dbReference type="PANTHER" id="PTHR43199:SF1">
    <property type="entry name" value="GLUTATHIONE HYDROLASE PROENZYME"/>
    <property type="match status" value="1"/>
</dbReference>
<comment type="PTM">
    <text evidence="11">Cleaved by autocatalysis into a large and a small subunit.</text>
</comment>
<keyword evidence="11" id="KW-0317">Glutathione biosynthesis</keyword>
<dbReference type="OrthoDB" id="9781342at2"/>
<evidence type="ECO:0000256" key="2">
    <source>
        <dbReference type="ARBA" id="ARBA00001089"/>
    </source>
</evidence>
<proteinExistence type="inferred from homology"/>
<name>A0A318NCE5_9PROT</name>
<evidence type="ECO:0000256" key="9">
    <source>
        <dbReference type="PIRSR" id="PIRSR600101-1"/>
    </source>
</evidence>
<reference evidence="13 14" key="1">
    <citation type="submission" date="2018-05" db="EMBL/GenBank/DDBJ databases">
        <title>Reference genomes for bee gut microbiota database.</title>
        <authorList>
            <person name="Ellegaard K.M."/>
        </authorList>
    </citation>
    <scope>NUCLEOTIDE SEQUENCE [LARGE SCALE GENOMIC DNA]</scope>
    <source>
        <strain evidence="13 14">ESL0284</strain>
    </source>
</reference>
<keyword evidence="6 11" id="KW-0865">Zymogen</keyword>
<evidence type="ECO:0000256" key="1">
    <source>
        <dbReference type="ARBA" id="ARBA00001049"/>
    </source>
</evidence>
<dbReference type="PROSITE" id="PS51257">
    <property type="entry name" value="PROKAR_LIPOPROTEIN"/>
    <property type="match status" value="1"/>
</dbReference>
<dbReference type="EMBL" id="QGLT01000002">
    <property type="protein sequence ID" value="PXZ00596.1"/>
    <property type="molecule type" value="Genomic_DNA"/>
</dbReference>
<evidence type="ECO:0000256" key="6">
    <source>
        <dbReference type="ARBA" id="ARBA00023145"/>
    </source>
</evidence>
<feature type="chain" id="PRO_5016257696" description="Glutathione hydrolase proenzyme" evidence="12">
    <location>
        <begin position="34"/>
        <end position="611"/>
    </location>
</feature>
<dbReference type="GO" id="GO:0006750">
    <property type="term" value="P:glutathione biosynthetic process"/>
    <property type="evidence" value="ECO:0007669"/>
    <property type="project" value="UniProtKB-KW"/>
</dbReference>
<dbReference type="UniPathway" id="UPA00204"/>
<feature type="binding site" evidence="10">
    <location>
        <begin position="488"/>
        <end position="489"/>
    </location>
    <ligand>
        <name>L-glutamate</name>
        <dbReference type="ChEBI" id="CHEBI:29985"/>
    </ligand>
</feature>
<dbReference type="PANTHER" id="PTHR43199">
    <property type="entry name" value="GLUTATHIONE HYDROLASE"/>
    <property type="match status" value="1"/>
</dbReference>
<dbReference type="EC" id="2.3.2.2" evidence="11"/>
<comment type="catalytic activity">
    <reaction evidence="8 11">
        <text>an N-terminal (5-L-glutamyl)-[peptide] + an alpha-amino acid = 5-L-glutamyl amino acid + an N-terminal L-alpha-aminoacyl-[peptide]</text>
        <dbReference type="Rhea" id="RHEA:23904"/>
        <dbReference type="Rhea" id="RHEA-COMP:9780"/>
        <dbReference type="Rhea" id="RHEA-COMP:9795"/>
        <dbReference type="ChEBI" id="CHEBI:77644"/>
        <dbReference type="ChEBI" id="CHEBI:78597"/>
        <dbReference type="ChEBI" id="CHEBI:78599"/>
        <dbReference type="ChEBI" id="CHEBI:78608"/>
        <dbReference type="EC" id="2.3.2.2"/>
    </reaction>
</comment>
<comment type="caution">
    <text evidence="13">The sequence shown here is derived from an EMBL/GenBank/DDBJ whole genome shotgun (WGS) entry which is preliminary data.</text>
</comment>
<dbReference type="GO" id="GO:0036374">
    <property type="term" value="F:glutathione hydrolase activity"/>
    <property type="evidence" value="ECO:0007669"/>
    <property type="project" value="UniProtKB-UniRule"/>
</dbReference>
<feature type="binding site" evidence="10">
    <location>
        <position position="127"/>
    </location>
    <ligand>
        <name>L-glutamate</name>
        <dbReference type="ChEBI" id="CHEBI:29985"/>
    </ligand>
</feature>
<evidence type="ECO:0000256" key="7">
    <source>
        <dbReference type="ARBA" id="ARBA00023315"/>
    </source>
</evidence>
<dbReference type="InterPro" id="IPR043137">
    <property type="entry name" value="GGT_ssub_C"/>
</dbReference>
<comment type="catalytic activity">
    <reaction evidence="2 11">
        <text>glutathione + H2O = L-cysteinylglycine + L-glutamate</text>
        <dbReference type="Rhea" id="RHEA:28807"/>
        <dbReference type="ChEBI" id="CHEBI:15377"/>
        <dbReference type="ChEBI" id="CHEBI:29985"/>
        <dbReference type="ChEBI" id="CHEBI:57925"/>
        <dbReference type="ChEBI" id="CHEBI:61694"/>
        <dbReference type="EC" id="3.4.19.13"/>
    </reaction>
</comment>
<dbReference type="Gene3D" id="1.10.246.130">
    <property type="match status" value="1"/>
</dbReference>
<dbReference type="Gene3D" id="3.60.20.40">
    <property type="match status" value="1"/>
</dbReference>
<comment type="catalytic activity">
    <reaction evidence="1 11">
        <text>an S-substituted glutathione + H2O = an S-substituted L-cysteinylglycine + L-glutamate</text>
        <dbReference type="Rhea" id="RHEA:59468"/>
        <dbReference type="ChEBI" id="CHEBI:15377"/>
        <dbReference type="ChEBI" id="CHEBI:29985"/>
        <dbReference type="ChEBI" id="CHEBI:90779"/>
        <dbReference type="ChEBI" id="CHEBI:143103"/>
        <dbReference type="EC" id="3.4.19.13"/>
    </reaction>
</comment>
<dbReference type="AlphaFoldDB" id="A0A318NCE5"/>
<comment type="similarity">
    <text evidence="3 11">Belongs to the gamma-glutamyltransferase family.</text>
</comment>
<feature type="signal peptide" evidence="12">
    <location>
        <begin position="1"/>
        <end position="33"/>
    </location>
</feature>
<dbReference type="InterPro" id="IPR051792">
    <property type="entry name" value="GGT_bact"/>
</dbReference>
<dbReference type="SUPFAM" id="SSF56235">
    <property type="entry name" value="N-terminal nucleophile aminohydrolases (Ntn hydrolases)"/>
    <property type="match status" value="1"/>
</dbReference>
<dbReference type="GO" id="GO:0006751">
    <property type="term" value="P:glutathione catabolic process"/>
    <property type="evidence" value="ECO:0007669"/>
    <property type="project" value="UniProtKB-UniRule"/>
</dbReference>
<dbReference type="GO" id="GO:0103068">
    <property type="term" value="F:leukotriene C4 gamma-glutamyl transferase activity"/>
    <property type="evidence" value="ECO:0007669"/>
    <property type="project" value="UniProtKB-EC"/>
</dbReference>
<feature type="binding site" evidence="10">
    <location>
        <position position="510"/>
    </location>
    <ligand>
        <name>L-glutamate</name>
        <dbReference type="ChEBI" id="CHEBI:29985"/>
    </ligand>
</feature>
<accession>A0A318NCE5</accession>
<protein>
    <recommendedName>
        <fullName evidence="11">Glutathione hydrolase proenzyme</fullName>
        <ecNumber evidence="11">2.3.2.2</ecNumber>
        <ecNumber evidence="11">3.4.19.13</ecNumber>
    </recommendedName>
    <component>
        <recommendedName>
            <fullName evidence="11">Glutathione hydrolase large chain</fullName>
        </recommendedName>
    </component>
    <component>
        <recommendedName>
            <fullName evidence="11">Glutathione hydrolase small chain</fullName>
        </recommendedName>
    </component>
</protein>
<keyword evidence="4 11" id="KW-0808">Transferase</keyword>
<evidence type="ECO:0000256" key="8">
    <source>
        <dbReference type="ARBA" id="ARBA00047417"/>
    </source>
</evidence>
<evidence type="ECO:0000256" key="12">
    <source>
        <dbReference type="SAM" id="SignalP"/>
    </source>
</evidence>
<dbReference type="InterPro" id="IPR029055">
    <property type="entry name" value="Ntn_hydrolases_N"/>
</dbReference>
<dbReference type="NCBIfam" id="TIGR00066">
    <property type="entry name" value="g_glut_trans"/>
    <property type="match status" value="1"/>
</dbReference>
<evidence type="ECO:0000256" key="4">
    <source>
        <dbReference type="ARBA" id="ARBA00022679"/>
    </source>
</evidence>
<comment type="pathway">
    <text evidence="11">Sulfur metabolism; glutathione metabolism.</text>
</comment>
<keyword evidence="5 11" id="KW-0378">Hydrolase</keyword>
<keyword evidence="12" id="KW-0732">Signal</keyword>
<keyword evidence="14" id="KW-1185">Reference proteome</keyword>
<dbReference type="RefSeq" id="WP_110438738.1">
    <property type="nucleotide sequence ID" value="NZ_CP046393.1"/>
</dbReference>
<comment type="subunit">
    <text evidence="11">This enzyme consists of two polypeptide chains, which are synthesized in precursor form from a single polypeptide.</text>
</comment>
<sequence>MKSVIKEIRQKKYKYSLGILLLSSGCFSGAVYAQVGNGVDALAFGEVAQETMSSEPVVASKGMVVSASNLAAKIGSEVLKNGGNAADAAVAVAYAMAVTYPAAGNLGGGGFLTLRSPNGQAYFIDFREKAPKAATSKMFVDSNGKKIPNASILGWKAVAIPGTVAGMEMLRKRWGSKSRAELMAPAIKLAQNGYILTQEDIDLMATSLSDFAKDRNAAKIFLKSDGNPWKKGDIFRQKDLADTLQTISKHGEDVFYHGSIAKKIVNASKKHGGILSLKDFENYHPRMMLPLTCSYRGYHIDTAPPPSGGGIALCEMLNILSGYDLHKMGLQTVPAVERQVEAMRRAYSDRRDLGDPEFVDNPVKHLNDPDYAEKIRKSLTFKKAVNSSDLVPGKVTEATSLNKKERKALLSHERNETTHFSVIDKDGMAVSLTYTLNGWYGARVVAGNTGIIMNDEMDDFSTVPGEANMYGIIGGKANEIAPGKTPLSSMTPTIVSKDNKVFMVIGSPGGSRIPTIILSVITGVIDYKMNIQQAINLPRIHEQWQPQGIQLEHNALSGQVRKILKRKNYPLDLYSTWGIAEGILVEHDKNGKTVYYGGMDYRHAGGGAIGY</sequence>
<evidence type="ECO:0000313" key="13">
    <source>
        <dbReference type="EMBL" id="PXZ00596.1"/>
    </source>
</evidence>
<dbReference type="PRINTS" id="PR01210">
    <property type="entry name" value="GGTRANSPTASE"/>
</dbReference>
<evidence type="ECO:0000256" key="10">
    <source>
        <dbReference type="PIRSR" id="PIRSR600101-2"/>
    </source>
</evidence>
<dbReference type="Pfam" id="PF01019">
    <property type="entry name" value="G_glu_transpept"/>
    <property type="match status" value="1"/>
</dbReference>
<dbReference type="EC" id="3.4.19.13" evidence="11"/>
<keyword evidence="7 11" id="KW-0012">Acyltransferase</keyword>
<feature type="binding site" evidence="10">
    <location>
        <position position="459"/>
    </location>
    <ligand>
        <name>L-glutamate</name>
        <dbReference type="ChEBI" id="CHEBI:29985"/>
    </ligand>
</feature>
<feature type="binding site" evidence="10">
    <location>
        <begin position="435"/>
        <end position="437"/>
    </location>
    <ligand>
        <name>L-glutamate</name>
        <dbReference type="ChEBI" id="CHEBI:29985"/>
    </ligand>
</feature>